<comment type="caution">
    <text evidence="1">The sequence shown here is derived from an EMBL/GenBank/DDBJ whole genome shotgun (WGS) entry which is preliminary data.</text>
</comment>
<protein>
    <submittedName>
        <fullName evidence="1">Uncharacterized protein</fullName>
    </submittedName>
</protein>
<gene>
    <name evidence="1" type="ORF">ONZ43_g4732</name>
</gene>
<sequence length="294" mass="32772">MAAFFAWGNVPNSFAVANGSLLDYQNMPADYEGKFKMNEWNAMQLKALHTGPNGYHWAIKPNNQSLWSYFKLATTGSARGPRDMLPFLNAQTTYIGTDGLVHMGRGLATFVAFVPGGTAWFIRYNTNQCLWGPDLSAFPQTFRALVNDLEKNHPRKDECIDFVAFGLHGLLLARFENGNSHMALPDDPVLRSRISPELIREIEERLAAGWTLGNRTTLCEFDTNRWFLEWKRGTMAEFKYSMGNGEGTQQDLQRVSRVLSGVGSDAALVASHQNAQLMAANASFAQALALNRIL</sequence>
<dbReference type="EMBL" id="JAPESX010001330">
    <property type="protein sequence ID" value="KAJ8115161.1"/>
    <property type="molecule type" value="Genomic_DNA"/>
</dbReference>
<evidence type="ECO:0000313" key="2">
    <source>
        <dbReference type="Proteomes" id="UP001153334"/>
    </source>
</evidence>
<organism evidence="1 2">
    <name type="scientific">Nemania bipapillata</name>
    <dbReference type="NCBI Taxonomy" id="110536"/>
    <lineage>
        <taxon>Eukaryota</taxon>
        <taxon>Fungi</taxon>
        <taxon>Dikarya</taxon>
        <taxon>Ascomycota</taxon>
        <taxon>Pezizomycotina</taxon>
        <taxon>Sordariomycetes</taxon>
        <taxon>Xylariomycetidae</taxon>
        <taxon>Xylariales</taxon>
        <taxon>Xylariaceae</taxon>
        <taxon>Nemania</taxon>
    </lineage>
</organism>
<keyword evidence="2" id="KW-1185">Reference proteome</keyword>
<dbReference type="Proteomes" id="UP001153334">
    <property type="component" value="Unassembled WGS sequence"/>
</dbReference>
<evidence type="ECO:0000313" key="1">
    <source>
        <dbReference type="EMBL" id="KAJ8115161.1"/>
    </source>
</evidence>
<accession>A0ACC2IJ09</accession>
<name>A0ACC2IJ09_9PEZI</name>
<reference evidence="1" key="1">
    <citation type="submission" date="2022-11" db="EMBL/GenBank/DDBJ databases">
        <title>Genome Sequence of Nemania bipapillata.</title>
        <authorList>
            <person name="Buettner E."/>
        </authorList>
    </citation>
    <scope>NUCLEOTIDE SEQUENCE</scope>
    <source>
        <strain evidence="1">CP14</strain>
    </source>
</reference>
<proteinExistence type="predicted"/>